<name>A0A318U6N9_9SPHI</name>
<sequence>MKANIPESPTEKPRKKNDLLLKAAFEECFHDLLRFFYTNADQIFDMNRNFEFMDKELREIYPERSSKGGTRIADLLVKIFLLNGKEKWFLVHLEIQAQNTKAFSFRMFQYHYRLLDRFGVQVVSLVVFTGRKNQHQPGEFKMGSLGTEIIYRYKTYQIFDHTELQLLNMDNPFALIVIAAQKALRENKIPEEELNKERTIIAKAILANKTYDHKKIRKLIIFLKNFLYVENKNINRNFDIVITELTKEKINMGIEETVIMLAREEGIEQGIEQGIELGIERGIEEGFEKGANEKALAIAKQLKQLDLPISLILKATKLSLEEVTAL</sequence>
<dbReference type="AlphaFoldDB" id="A0A318U6N9"/>
<dbReference type="EMBL" id="QKLU01000010">
    <property type="protein sequence ID" value="PYF69374.1"/>
    <property type="molecule type" value="Genomic_DNA"/>
</dbReference>
<dbReference type="Proteomes" id="UP000248198">
    <property type="component" value="Unassembled WGS sequence"/>
</dbReference>
<dbReference type="RefSeq" id="WP_110834342.1">
    <property type="nucleotide sequence ID" value="NZ_QKLU01000010.1"/>
</dbReference>
<protein>
    <submittedName>
        <fullName evidence="1">Putative transposase YdaD</fullName>
    </submittedName>
</protein>
<proteinExistence type="predicted"/>
<dbReference type="OrthoDB" id="944318at2"/>
<gene>
    <name evidence="1" type="ORF">B0O44_11012</name>
</gene>
<organism evidence="1 2">
    <name type="scientific">Pedobacter nutrimenti</name>
    <dbReference type="NCBI Taxonomy" id="1241337"/>
    <lineage>
        <taxon>Bacteria</taxon>
        <taxon>Pseudomonadati</taxon>
        <taxon>Bacteroidota</taxon>
        <taxon>Sphingobacteriia</taxon>
        <taxon>Sphingobacteriales</taxon>
        <taxon>Sphingobacteriaceae</taxon>
        <taxon>Pedobacter</taxon>
    </lineage>
</organism>
<evidence type="ECO:0000313" key="2">
    <source>
        <dbReference type="Proteomes" id="UP000248198"/>
    </source>
</evidence>
<evidence type="ECO:0000313" key="1">
    <source>
        <dbReference type="EMBL" id="PYF69374.1"/>
    </source>
</evidence>
<comment type="caution">
    <text evidence="1">The sequence shown here is derived from an EMBL/GenBank/DDBJ whole genome shotgun (WGS) entry which is preliminary data.</text>
</comment>
<keyword evidence="2" id="KW-1185">Reference proteome</keyword>
<accession>A0A318U6N9</accession>
<dbReference type="PANTHER" id="PTHR35586">
    <property type="entry name" value="SLL1691 PROTEIN"/>
    <property type="match status" value="1"/>
</dbReference>
<reference evidence="1 2" key="1">
    <citation type="submission" date="2018-06" db="EMBL/GenBank/DDBJ databases">
        <title>Genomic Encyclopedia of Archaeal and Bacterial Type Strains, Phase II (KMG-II): from individual species to whole genera.</title>
        <authorList>
            <person name="Goeker M."/>
        </authorList>
    </citation>
    <scope>NUCLEOTIDE SEQUENCE [LARGE SCALE GENOMIC DNA]</scope>
    <source>
        <strain evidence="1 2">DSM 27372</strain>
    </source>
</reference>
<dbReference type="PANTHER" id="PTHR35586:SF1">
    <property type="entry name" value="SLL1691 PROTEIN"/>
    <property type="match status" value="1"/>
</dbReference>